<comment type="caution">
    <text evidence="2">The sequence shown here is derived from an EMBL/GenBank/DDBJ whole genome shotgun (WGS) entry which is preliminary data.</text>
</comment>
<reference evidence="2" key="2">
    <citation type="journal article" date="2021" name="Genome Biol. Evol.">
        <title>Developing a high-quality reference genome for a parasitic bivalve with doubly uniparental inheritance (Bivalvia: Unionida).</title>
        <authorList>
            <person name="Smith C.H."/>
        </authorList>
    </citation>
    <scope>NUCLEOTIDE SEQUENCE</scope>
    <source>
        <strain evidence="2">CHS0354</strain>
        <tissue evidence="2">Mantle</tissue>
    </source>
</reference>
<sequence>MMTIAAVMLNALSRLHQLRRLWTHMSCHFHVNIHSDRCGIAKSITLARSIHSSIACQNVHPMVTSGCGRSHMYNYVKVSQPYHCLHFNHSKSFQPDVDCINKLRDFTYSTKSFYPEEKGYYHTVLVQNPAYEKLMFPIQTKNPVVVDIFQVTAKNNRVELYSDLSSVLNKGNFSWQIMTEFLDKLSKLPIEDRRCFHFTESFQRFSSLLAETLRSMETGNFFDVLKALLWYDSEEMPLLFSTIVKDEYLKRFQDWDVAQCLLAAHFLTLPLSKHRKRFSREWQSALFSKIEKNLSSLEPQELVLTSFYATFAGALPSGMASNICDNLNLHWDKFSFDEVGVICLGFFRIKVPYLSQSLLCKIADTLKKGIVTANSFPISSIFKCLRLCFDRGFYSKNVYVFNALTDPGFISALTSRILHLDIICIHHVFYFYQHGGWIPQILLDIILNKVCSDNLSDFRLKELSTFLFLICSINSDDFRVKKFCNLAAQEIMNRRKDETMQFPRAFLQCLLGLAQTGYYTPEMLHYFFSRRIQEKIKDALKEIDFRYDLFNLDQSVRIECPSYRGNLLSPELMEQCLMKSSQIFYIHPTEEAYTRNPVSERQKLVYNVVKDLRSLVDTKKFVIVDFLLPHYSTSDIAICLDQKQNPVPFDQWEHWIRSPFSVRKNLEKNQYQIVVLALRSWRVFCIMRMADGSETYQVYSHQRMKERQLRQVGYHVEEVFIAEYEAAKDKIEYLKQKIFGRTK</sequence>
<keyword evidence="3" id="KW-1185">Reference proteome</keyword>
<dbReference type="AlphaFoldDB" id="A0AAE0SN65"/>
<gene>
    <name evidence="2" type="ORF">CHS0354_002762</name>
</gene>
<protein>
    <recommendedName>
        <fullName evidence="1">FAST kinase-like protein subdomain 2 domain-containing protein</fullName>
    </recommendedName>
</protein>
<dbReference type="Proteomes" id="UP001195483">
    <property type="component" value="Unassembled WGS sequence"/>
</dbReference>
<dbReference type="Pfam" id="PF08368">
    <property type="entry name" value="FAST_2"/>
    <property type="match status" value="1"/>
</dbReference>
<proteinExistence type="predicted"/>
<name>A0AAE0SN65_9BIVA</name>
<evidence type="ECO:0000259" key="1">
    <source>
        <dbReference type="Pfam" id="PF08368"/>
    </source>
</evidence>
<feature type="domain" description="FAST kinase-like protein subdomain 2" evidence="1">
    <location>
        <begin position="548"/>
        <end position="648"/>
    </location>
</feature>
<organism evidence="2 3">
    <name type="scientific">Potamilus streckersoni</name>
    <dbReference type="NCBI Taxonomy" id="2493646"/>
    <lineage>
        <taxon>Eukaryota</taxon>
        <taxon>Metazoa</taxon>
        <taxon>Spiralia</taxon>
        <taxon>Lophotrochozoa</taxon>
        <taxon>Mollusca</taxon>
        <taxon>Bivalvia</taxon>
        <taxon>Autobranchia</taxon>
        <taxon>Heteroconchia</taxon>
        <taxon>Palaeoheterodonta</taxon>
        <taxon>Unionida</taxon>
        <taxon>Unionoidea</taxon>
        <taxon>Unionidae</taxon>
        <taxon>Ambleminae</taxon>
        <taxon>Lampsilini</taxon>
        <taxon>Potamilus</taxon>
    </lineage>
</organism>
<evidence type="ECO:0000313" key="2">
    <source>
        <dbReference type="EMBL" id="KAK3595162.1"/>
    </source>
</evidence>
<reference evidence="2" key="1">
    <citation type="journal article" date="2021" name="Genome Biol. Evol.">
        <title>A High-Quality Reference Genome for a Parasitic Bivalve with Doubly Uniparental Inheritance (Bivalvia: Unionida).</title>
        <authorList>
            <person name="Smith C.H."/>
        </authorList>
    </citation>
    <scope>NUCLEOTIDE SEQUENCE</scope>
    <source>
        <strain evidence="2">CHS0354</strain>
    </source>
</reference>
<evidence type="ECO:0000313" key="3">
    <source>
        <dbReference type="Proteomes" id="UP001195483"/>
    </source>
</evidence>
<accession>A0AAE0SN65</accession>
<dbReference type="InterPro" id="IPR013579">
    <property type="entry name" value="FAST_2"/>
</dbReference>
<reference evidence="2" key="3">
    <citation type="submission" date="2023-05" db="EMBL/GenBank/DDBJ databases">
        <authorList>
            <person name="Smith C.H."/>
        </authorList>
    </citation>
    <scope>NUCLEOTIDE SEQUENCE</scope>
    <source>
        <strain evidence="2">CHS0354</strain>
        <tissue evidence="2">Mantle</tissue>
    </source>
</reference>
<dbReference type="EMBL" id="JAEAOA010000222">
    <property type="protein sequence ID" value="KAK3595162.1"/>
    <property type="molecule type" value="Genomic_DNA"/>
</dbReference>